<feature type="transmembrane region" description="Helical" evidence="7">
    <location>
        <begin position="568"/>
        <end position="592"/>
    </location>
</feature>
<evidence type="ECO:0000259" key="10">
    <source>
        <dbReference type="Pfam" id="PF24874"/>
    </source>
</evidence>
<sequence>MDLNEEFDFLEKEDLRSRQLLMALKTKFSNTRRSQSSVSFNVDEGSSSSNNEDFDTHPVIKLTSELILLLTFRLNRLSRNYRFVHKVLSAEKKTLQEISIMNRLGLSNTAAMFDFLNQSLNDKLNGSSRDSRVNLIAKGDDFTTLEHNEFVQLLIAMWYAIIANTELICYLSVFINQAANSSIISLPIPLLVLCWGALTLPRPTKTFWVTLITYTLAMIFFKCIMHQRIILEQRLIKRSNQLTFELIMKHGNAVYDLMLLVVLFWHRYMLKKQGIWTVQRTSADILVMEKNRIAFERDMDDILRPGMENKYVYHNIESEYYRRAMQRLANKGSVLSCFYKFFLALRHKARLSTDVYSLLFLCDFINFFVLLFGFPKFYRYKYSTSVLETYIQGNKVPFSFLLMLIVQFLTIVTERAIYLRKALVYKIVFHFVTVVGIHIWMFFLVPYVTAHSFGATAPVIFYLIKCCHMVLSAYQIRCGYPKRILGNVFIRGYSLVNYIAFKIYMEIPFLYILRTLLDWVCLGTTLTVMEWIKMEDIFQSVFIVRCYRQLETDFPVLRGEPKPLYMKLLIGGTIILILVALIWSPLFLFALVGTVGKPNVPHKADIEVKIGQYEPIYVSQSYSGIHQFSEYNYQKLLNGFLLDNYASDHILIYDAVDITAIKFDANSVMVWNMSPPDKNRLLNDLKTGKEVDIRISLTLTSSNTLELTKHETTYILTKNKEMTREMLIKVLSNDNSKEKILVPDILPKFATVQNQKINVKFIRDYDETLIKWTRYRDDIPDEAFGSQFSTRSRQPPSDDDETEPPTRSNQ</sequence>
<feature type="transmembrane region" description="Helical" evidence="7">
    <location>
        <begin position="398"/>
        <end position="418"/>
    </location>
</feature>
<name>A0A0Q9X2B4_DROWI</name>
<gene>
    <name evidence="11" type="primary">Dwil\GK27406</name>
    <name evidence="11" type="ORF">Dwil_GK27406</name>
</gene>
<evidence type="ECO:0000256" key="7">
    <source>
        <dbReference type="SAM" id="Phobius"/>
    </source>
</evidence>
<evidence type="ECO:0000259" key="9">
    <source>
        <dbReference type="Pfam" id="PF23188"/>
    </source>
</evidence>
<keyword evidence="5 7" id="KW-0472">Membrane</keyword>
<feature type="transmembrane region" description="Helical" evidence="7">
    <location>
        <begin position="455"/>
        <end position="476"/>
    </location>
</feature>
<dbReference type="PANTHER" id="PTHR13167:SF25">
    <property type="entry name" value="PIEZO-TYPE MECHANOSENSITIVE ION CHANNEL COMPONENT"/>
    <property type="match status" value="1"/>
</dbReference>
<evidence type="ECO:0000256" key="6">
    <source>
        <dbReference type="SAM" id="MobiDB-lite"/>
    </source>
</evidence>
<evidence type="ECO:0000256" key="2">
    <source>
        <dbReference type="ARBA" id="ARBA00007821"/>
    </source>
</evidence>
<comment type="subcellular location">
    <subcellularLocation>
        <location evidence="1">Membrane</location>
        <topology evidence="1">Multi-pass membrane protein</topology>
    </subcellularLocation>
</comment>
<keyword evidence="4 7" id="KW-1133">Transmembrane helix</keyword>
<evidence type="ECO:0000313" key="12">
    <source>
        <dbReference type="Proteomes" id="UP000007798"/>
    </source>
</evidence>
<dbReference type="OrthoDB" id="303066at2759"/>
<dbReference type="STRING" id="7260.A0A0Q9X2B4"/>
<dbReference type="AlphaFoldDB" id="A0A0Q9X2B4"/>
<dbReference type="Pfam" id="PF24874">
    <property type="entry name" value="Piezo_THU9_anchor"/>
    <property type="match status" value="1"/>
</dbReference>
<dbReference type="EMBL" id="CH964169">
    <property type="protein sequence ID" value="KRF99249.1"/>
    <property type="molecule type" value="Genomic_DNA"/>
</dbReference>
<dbReference type="GO" id="GO:0042391">
    <property type="term" value="P:regulation of membrane potential"/>
    <property type="evidence" value="ECO:0007669"/>
    <property type="project" value="TreeGrafter"/>
</dbReference>
<dbReference type="GO" id="GO:0005261">
    <property type="term" value="F:monoatomic cation channel activity"/>
    <property type="evidence" value="ECO:0007669"/>
    <property type="project" value="TreeGrafter"/>
</dbReference>
<evidence type="ECO:0000259" key="8">
    <source>
        <dbReference type="Pfam" id="PF12166"/>
    </source>
</evidence>
<dbReference type="Pfam" id="PF12166">
    <property type="entry name" value="Piezo_cap"/>
    <property type="match status" value="1"/>
</dbReference>
<dbReference type="Proteomes" id="UP000007798">
    <property type="component" value="Unassembled WGS sequence"/>
</dbReference>
<accession>A0A0Q9X2B4</accession>
<keyword evidence="3 7" id="KW-0812">Transmembrane</keyword>
<organism evidence="11 12">
    <name type="scientific">Drosophila willistoni</name>
    <name type="common">Fruit fly</name>
    <dbReference type="NCBI Taxonomy" id="7260"/>
    <lineage>
        <taxon>Eukaryota</taxon>
        <taxon>Metazoa</taxon>
        <taxon>Ecdysozoa</taxon>
        <taxon>Arthropoda</taxon>
        <taxon>Hexapoda</taxon>
        <taxon>Insecta</taxon>
        <taxon>Pterygota</taxon>
        <taxon>Neoptera</taxon>
        <taxon>Endopterygota</taxon>
        <taxon>Diptera</taxon>
        <taxon>Brachycera</taxon>
        <taxon>Muscomorpha</taxon>
        <taxon>Ephydroidea</taxon>
        <taxon>Drosophilidae</taxon>
        <taxon>Drosophila</taxon>
        <taxon>Sophophora</taxon>
    </lineage>
</organism>
<dbReference type="PANTHER" id="PTHR13167">
    <property type="entry name" value="PIEZO-TYPE MECHANOSENSITIVE ION CHANNEL COMPONENT"/>
    <property type="match status" value="1"/>
</dbReference>
<dbReference type="InterPro" id="IPR027272">
    <property type="entry name" value="Piezo"/>
</dbReference>
<feature type="transmembrane region" description="Helical" evidence="7">
    <location>
        <begin position="357"/>
        <end position="378"/>
    </location>
</feature>
<feature type="transmembrane region" description="Helical" evidence="7">
    <location>
        <begin position="427"/>
        <end position="449"/>
    </location>
</feature>
<proteinExistence type="inferred from homology"/>
<protein>
    <submittedName>
        <fullName evidence="11">Uncharacterized protein</fullName>
    </submittedName>
</protein>
<feature type="region of interest" description="Disordered" evidence="6">
    <location>
        <begin position="783"/>
        <end position="810"/>
    </location>
</feature>
<feature type="domain" description="Piezo non-specific cation channel cap" evidence="8">
    <location>
        <begin position="627"/>
        <end position="765"/>
    </location>
</feature>
<dbReference type="GO" id="GO:0005886">
    <property type="term" value="C:plasma membrane"/>
    <property type="evidence" value="ECO:0007669"/>
    <property type="project" value="TreeGrafter"/>
</dbReference>
<feature type="domain" description="Piezo THU9 and anchor" evidence="10">
    <location>
        <begin position="353"/>
        <end position="590"/>
    </location>
</feature>
<reference evidence="11 12" key="1">
    <citation type="journal article" date="2007" name="Nature">
        <title>Evolution of genes and genomes on the Drosophila phylogeny.</title>
        <authorList>
            <consortium name="Drosophila 12 Genomes Consortium"/>
            <person name="Clark A.G."/>
            <person name="Eisen M.B."/>
            <person name="Smith D.R."/>
            <person name="Bergman C.M."/>
            <person name="Oliver B."/>
            <person name="Markow T.A."/>
            <person name="Kaufman T.C."/>
            <person name="Kellis M."/>
            <person name="Gelbart W."/>
            <person name="Iyer V.N."/>
            <person name="Pollard D.A."/>
            <person name="Sackton T.B."/>
            <person name="Larracuente A.M."/>
            <person name="Singh N.D."/>
            <person name="Abad J.P."/>
            <person name="Abt D.N."/>
            <person name="Adryan B."/>
            <person name="Aguade M."/>
            <person name="Akashi H."/>
            <person name="Anderson W.W."/>
            <person name="Aquadro C.F."/>
            <person name="Ardell D.H."/>
            <person name="Arguello R."/>
            <person name="Artieri C.G."/>
            <person name="Barbash D.A."/>
            <person name="Barker D."/>
            <person name="Barsanti P."/>
            <person name="Batterham P."/>
            <person name="Batzoglou S."/>
            <person name="Begun D."/>
            <person name="Bhutkar A."/>
            <person name="Blanco E."/>
            <person name="Bosak S.A."/>
            <person name="Bradley R.K."/>
            <person name="Brand A.D."/>
            <person name="Brent M.R."/>
            <person name="Brooks A.N."/>
            <person name="Brown R.H."/>
            <person name="Butlin R.K."/>
            <person name="Caggese C."/>
            <person name="Calvi B.R."/>
            <person name="Bernardo de Carvalho A."/>
            <person name="Caspi A."/>
            <person name="Castrezana S."/>
            <person name="Celniker S.E."/>
            <person name="Chang J.L."/>
            <person name="Chapple C."/>
            <person name="Chatterji S."/>
            <person name="Chinwalla A."/>
            <person name="Civetta A."/>
            <person name="Clifton S.W."/>
            <person name="Comeron J.M."/>
            <person name="Costello J.C."/>
            <person name="Coyne J.A."/>
            <person name="Daub J."/>
            <person name="David R.G."/>
            <person name="Delcher A.L."/>
            <person name="Delehaunty K."/>
            <person name="Do C.B."/>
            <person name="Ebling H."/>
            <person name="Edwards K."/>
            <person name="Eickbush T."/>
            <person name="Evans J.D."/>
            <person name="Filipski A."/>
            <person name="Findeiss S."/>
            <person name="Freyhult E."/>
            <person name="Fulton L."/>
            <person name="Fulton R."/>
            <person name="Garcia A.C."/>
            <person name="Gardiner A."/>
            <person name="Garfield D.A."/>
            <person name="Garvin B.E."/>
            <person name="Gibson G."/>
            <person name="Gilbert D."/>
            <person name="Gnerre S."/>
            <person name="Godfrey J."/>
            <person name="Good R."/>
            <person name="Gotea V."/>
            <person name="Gravely B."/>
            <person name="Greenberg A.J."/>
            <person name="Griffiths-Jones S."/>
            <person name="Gross S."/>
            <person name="Guigo R."/>
            <person name="Gustafson E.A."/>
            <person name="Haerty W."/>
            <person name="Hahn M.W."/>
            <person name="Halligan D.L."/>
            <person name="Halpern A.L."/>
            <person name="Halter G.M."/>
            <person name="Han M.V."/>
            <person name="Heger A."/>
            <person name="Hillier L."/>
            <person name="Hinrichs A.S."/>
            <person name="Holmes I."/>
            <person name="Hoskins R.A."/>
            <person name="Hubisz M.J."/>
            <person name="Hultmark D."/>
            <person name="Huntley M.A."/>
            <person name="Jaffe D.B."/>
            <person name="Jagadeeshan S."/>
            <person name="Jeck W.R."/>
            <person name="Johnson J."/>
            <person name="Jones C.D."/>
            <person name="Jordan W.C."/>
            <person name="Karpen G.H."/>
            <person name="Kataoka E."/>
            <person name="Keightley P.D."/>
            <person name="Kheradpour P."/>
            <person name="Kirkness E.F."/>
            <person name="Koerich L.B."/>
            <person name="Kristiansen K."/>
            <person name="Kudrna D."/>
            <person name="Kulathinal R.J."/>
            <person name="Kumar S."/>
            <person name="Kwok R."/>
            <person name="Lander E."/>
            <person name="Langley C.H."/>
            <person name="Lapoint R."/>
            <person name="Lazzaro B.P."/>
            <person name="Lee S.J."/>
            <person name="Levesque L."/>
            <person name="Li R."/>
            <person name="Lin C.F."/>
            <person name="Lin M.F."/>
            <person name="Lindblad-Toh K."/>
            <person name="Llopart A."/>
            <person name="Long M."/>
            <person name="Low L."/>
            <person name="Lozovsky E."/>
            <person name="Lu J."/>
            <person name="Luo M."/>
            <person name="Machado C.A."/>
            <person name="Makalowski W."/>
            <person name="Marzo M."/>
            <person name="Matsuda M."/>
            <person name="Matzkin L."/>
            <person name="McAllister B."/>
            <person name="McBride C.S."/>
            <person name="McKernan B."/>
            <person name="McKernan K."/>
            <person name="Mendez-Lago M."/>
            <person name="Minx P."/>
            <person name="Mollenhauer M.U."/>
            <person name="Montooth K."/>
            <person name="Mount S.M."/>
            <person name="Mu X."/>
            <person name="Myers E."/>
            <person name="Negre B."/>
            <person name="Newfeld S."/>
            <person name="Nielsen R."/>
            <person name="Noor M.A."/>
            <person name="O'Grady P."/>
            <person name="Pachter L."/>
            <person name="Papaceit M."/>
            <person name="Parisi M.J."/>
            <person name="Parisi M."/>
            <person name="Parts L."/>
            <person name="Pedersen J.S."/>
            <person name="Pesole G."/>
            <person name="Phillippy A.M."/>
            <person name="Ponting C.P."/>
            <person name="Pop M."/>
            <person name="Porcelli D."/>
            <person name="Powell J.R."/>
            <person name="Prohaska S."/>
            <person name="Pruitt K."/>
            <person name="Puig M."/>
            <person name="Quesneville H."/>
            <person name="Ram K.R."/>
            <person name="Rand D."/>
            <person name="Rasmussen M.D."/>
            <person name="Reed L.K."/>
            <person name="Reenan R."/>
            <person name="Reily A."/>
            <person name="Remington K.A."/>
            <person name="Rieger T.T."/>
            <person name="Ritchie M.G."/>
            <person name="Robin C."/>
            <person name="Rogers Y.H."/>
            <person name="Rohde C."/>
            <person name="Rozas J."/>
            <person name="Rubenfield M.J."/>
            <person name="Ruiz A."/>
            <person name="Russo S."/>
            <person name="Salzberg S.L."/>
            <person name="Sanchez-Gracia A."/>
            <person name="Saranga D.J."/>
            <person name="Sato H."/>
            <person name="Schaeffer S.W."/>
            <person name="Schatz M.C."/>
            <person name="Schlenke T."/>
            <person name="Schwartz R."/>
            <person name="Segarra C."/>
            <person name="Singh R.S."/>
            <person name="Sirot L."/>
            <person name="Sirota M."/>
            <person name="Sisneros N.B."/>
            <person name="Smith C.D."/>
            <person name="Smith T.F."/>
            <person name="Spieth J."/>
            <person name="Stage D.E."/>
            <person name="Stark A."/>
            <person name="Stephan W."/>
            <person name="Strausberg R.L."/>
            <person name="Strempel S."/>
            <person name="Sturgill D."/>
            <person name="Sutton G."/>
            <person name="Sutton G.G."/>
            <person name="Tao W."/>
            <person name="Teichmann S."/>
            <person name="Tobari Y.N."/>
            <person name="Tomimura Y."/>
            <person name="Tsolas J.M."/>
            <person name="Valente V.L."/>
            <person name="Venter E."/>
            <person name="Venter J.C."/>
            <person name="Vicario S."/>
            <person name="Vieira F.G."/>
            <person name="Vilella A.J."/>
            <person name="Villasante A."/>
            <person name="Walenz B."/>
            <person name="Wang J."/>
            <person name="Wasserman M."/>
            <person name="Watts T."/>
            <person name="Wilson D."/>
            <person name="Wilson R.K."/>
            <person name="Wing R.A."/>
            <person name="Wolfner M.F."/>
            <person name="Wong A."/>
            <person name="Wong G.K."/>
            <person name="Wu C.I."/>
            <person name="Wu G."/>
            <person name="Yamamoto D."/>
            <person name="Yang H.P."/>
            <person name="Yang S.P."/>
            <person name="Yorke J.A."/>
            <person name="Yoshida K."/>
            <person name="Zdobnov E."/>
            <person name="Zhang P."/>
            <person name="Zhang Y."/>
            <person name="Zimin A.V."/>
            <person name="Baldwin J."/>
            <person name="Abdouelleil A."/>
            <person name="Abdulkadir J."/>
            <person name="Abebe A."/>
            <person name="Abera B."/>
            <person name="Abreu J."/>
            <person name="Acer S.C."/>
            <person name="Aftuck L."/>
            <person name="Alexander A."/>
            <person name="An P."/>
            <person name="Anderson E."/>
            <person name="Anderson S."/>
            <person name="Arachi H."/>
            <person name="Azer M."/>
            <person name="Bachantsang P."/>
            <person name="Barry A."/>
            <person name="Bayul T."/>
            <person name="Berlin A."/>
            <person name="Bessette D."/>
            <person name="Bloom T."/>
            <person name="Blye J."/>
            <person name="Boguslavskiy L."/>
            <person name="Bonnet C."/>
            <person name="Boukhgalter B."/>
            <person name="Bourzgui I."/>
            <person name="Brown A."/>
            <person name="Cahill P."/>
            <person name="Channer S."/>
            <person name="Cheshatsang Y."/>
            <person name="Chuda L."/>
            <person name="Citroen M."/>
            <person name="Collymore A."/>
            <person name="Cooke P."/>
            <person name="Costello M."/>
            <person name="D'Aco K."/>
            <person name="Daza R."/>
            <person name="De Haan G."/>
            <person name="DeGray S."/>
            <person name="DeMaso C."/>
            <person name="Dhargay N."/>
            <person name="Dooley K."/>
            <person name="Dooley E."/>
            <person name="Doricent M."/>
            <person name="Dorje P."/>
            <person name="Dorjee K."/>
            <person name="Dupes A."/>
            <person name="Elong R."/>
            <person name="Falk J."/>
            <person name="Farina A."/>
            <person name="Faro S."/>
            <person name="Ferguson D."/>
            <person name="Fisher S."/>
            <person name="Foley C.D."/>
            <person name="Franke A."/>
            <person name="Friedrich D."/>
            <person name="Gadbois L."/>
            <person name="Gearin G."/>
            <person name="Gearin C.R."/>
            <person name="Giannoukos G."/>
            <person name="Goode T."/>
            <person name="Graham J."/>
            <person name="Grandbois E."/>
            <person name="Grewal S."/>
            <person name="Gyaltsen K."/>
            <person name="Hafez N."/>
            <person name="Hagos B."/>
            <person name="Hall J."/>
            <person name="Henson C."/>
            <person name="Hollinger A."/>
            <person name="Honan T."/>
            <person name="Huard M.D."/>
            <person name="Hughes L."/>
            <person name="Hurhula B."/>
            <person name="Husby M.E."/>
            <person name="Kamat A."/>
            <person name="Kanga B."/>
            <person name="Kashin S."/>
            <person name="Khazanovich D."/>
            <person name="Kisner P."/>
            <person name="Lance K."/>
            <person name="Lara M."/>
            <person name="Lee W."/>
            <person name="Lennon N."/>
            <person name="Letendre F."/>
            <person name="LeVine R."/>
            <person name="Lipovsky A."/>
            <person name="Liu X."/>
            <person name="Liu J."/>
            <person name="Liu S."/>
            <person name="Lokyitsang T."/>
            <person name="Lokyitsang Y."/>
            <person name="Lubonja R."/>
            <person name="Lui A."/>
            <person name="MacDonald P."/>
            <person name="Magnisalis V."/>
            <person name="Maru K."/>
            <person name="Matthews C."/>
            <person name="McCusker W."/>
            <person name="McDonough S."/>
            <person name="Mehta T."/>
            <person name="Meldrim J."/>
            <person name="Meneus L."/>
            <person name="Mihai O."/>
            <person name="Mihalev A."/>
            <person name="Mihova T."/>
            <person name="Mittelman R."/>
            <person name="Mlenga V."/>
            <person name="Montmayeur A."/>
            <person name="Mulrain L."/>
            <person name="Navidi A."/>
            <person name="Naylor J."/>
            <person name="Negash T."/>
            <person name="Nguyen T."/>
            <person name="Nguyen N."/>
            <person name="Nicol R."/>
            <person name="Norbu C."/>
            <person name="Norbu N."/>
            <person name="Novod N."/>
            <person name="O'Neill B."/>
            <person name="Osman S."/>
            <person name="Markiewicz E."/>
            <person name="Oyono O.L."/>
            <person name="Patti C."/>
            <person name="Phunkhang P."/>
            <person name="Pierre F."/>
            <person name="Priest M."/>
            <person name="Raghuraman S."/>
            <person name="Rege F."/>
            <person name="Reyes R."/>
            <person name="Rise C."/>
            <person name="Rogov P."/>
            <person name="Ross K."/>
            <person name="Ryan E."/>
            <person name="Settipalli S."/>
            <person name="Shea T."/>
            <person name="Sherpa N."/>
            <person name="Shi L."/>
            <person name="Shih D."/>
            <person name="Sparrow T."/>
            <person name="Spaulding J."/>
            <person name="Stalker J."/>
            <person name="Stange-Thomann N."/>
            <person name="Stavropoulos S."/>
            <person name="Stone C."/>
            <person name="Strader C."/>
            <person name="Tesfaye S."/>
            <person name="Thomson T."/>
            <person name="Thoulutsang Y."/>
            <person name="Thoulutsang D."/>
            <person name="Topham K."/>
            <person name="Topping I."/>
            <person name="Tsamla T."/>
            <person name="Vassiliev H."/>
            <person name="Vo A."/>
            <person name="Wangchuk T."/>
            <person name="Wangdi T."/>
            <person name="Weiand M."/>
            <person name="Wilkinson J."/>
            <person name="Wilson A."/>
            <person name="Yadav S."/>
            <person name="Young G."/>
            <person name="Yu Q."/>
            <person name="Zembek L."/>
            <person name="Zhong D."/>
            <person name="Zimmer A."/>
            <person name="Zwirko Z."/>
            <person name="Jaffe D.B."/>
            <person name="Alvarez P."/>
            <person name="Brockman W."/>
            <person name="Butler J."/>
            <person name="Chin C."/>
            <person name="Gnerre S."/>
            <person name="Grabherr M."/>
            <person name="Kleber M."/>
            <person name="Mauceli E."/>
            <person name="MacCallum I."/>
        </authorList>
    </citation>
    <scope>NUCLEOTIDE SEQUENCE [LARGE SCALE GENOMIC DNA]</scope>
    <source>
        <strain evidence="12">Tucson 14030-0811.24</strain>
    </source>
</reference>
<feature type="transmembrane region" description="Helical" evidence="7">
    <location>
        <begin position="183"/>
        <end position="200"/>
    </location>
</feature>
<evidence type="ECO:0000256" key="5">
    <source>
        <dbReference type="ARBA" id="ARBA00023136"/>
    </source>
</evidence>
<dbReference type="GO" id="GO:0050982">
    <property type="term" value="P:detection of mechanical stimulus"/>
    <property type="evidence" value="ECO:0007669"/>
    <property type="project" value="TreeGrafter"/>
</dbReference>
<comment type="similarity">
    <text evidence="2">Belongs to the PIEZO (TC 1.A.75) family.</text>
</comment>
<evidence type="ECO:0000313" key="11">
    <source>
        <dbReference type="EMBL" id="KRF99249.1"/>
    </source>
</evidence>
<feature type="transmembrane region" description="Helical" evidence="7">
    <location>
        <begin position="206"/>
        <end position="225"/>
    </location>
</feature>
<dbReference type="InParanoid" id="A0A0Q9X2B4"/>
<dbReference type="GO" id="GO:0071260">
    <property type="term" value="P:cellular response to mechanical stimulus"/>
    <property type="evidence" value="ECO:0007669"/>
    <property type="project" value="TreeGrafter"/>
</dbReference>
<dbReference type="InterPro" id="IPR056768">
    <property type="entry name" value="THU_Piezo"/>
</dbReference>
<evidence type="ECO:0000256" key="1">
    <source>
        <dbReference type="ARBA" id="ARBA00004141"/>
    </source>
</evidence>
<feature type="transmembrane region" description="Helical" evidence="7">
    <location>
        <begin position="150"/>
        <end position="171"/>
    </location>
</feature>
<keyword evidence="12" id="KW-1185">Reference proteome</keyword>
<dbReference type="InterPro" id="IPR056770">
    <property type="entry name" value="Piezo_THU9_anchor"/>
</dbReference>
<feature type="domain" description="Piezo transmembrane helical unit" evidence="9">
    <location>
        <begin position="163"/>
        <end position="277"/>
    </location>
</feature>
<dbReference type="InterPro" id="IPR031334">
    <property type="entry name" value="Piezo_cap_dom"/>
</dbReference>
<dbReference type="Pfam" id="PF23188">
    <property type="entry name" value="THU_Piezo1"/>
    <property type="match status" value="1"/>
</dbReference>
<dbReference type="GO" id="GO:0008381">
    <property type="term" value="F:mechanosensitive monoatomic ion channel activity"/>
    <property type="evidence" value="ECO:0007669"/>
    <property type="project" value="InterPro"/>
</dbReference>
<evidence type="ECO:0000256" key="4">
    <source>
        <dbReference type="ARBA" id="ARBA00022989"/>
    </source>
</evidence>
<evidence type="ECO:0000256" key="3">
    <source>
        <dbReference type="ARBA" id="ARBA00022692"/>
    </source>
</evidence>